<dbReference type="EMBL" id="JAXCGZ010001956">
    <property type="protein sequence ID" value="KAK7084881.1"/>
    <property type="molecule type" value="Genomic_DNA"/>
</dbReference>
<feature type="transmembrane region" description="Helical" evidence="1">
    <location>
        <begin position="131"/>
        <end position="154"/>
    </location>
</feature>
<reference evidence="2 3" key="1">
    <citation type="submission" date="2023-11" db="EMBL/GenBank/DDBJ databases">
        <title>Halocaridina rubra genome assembly.</title>
        <authorList>
            <person name="Smith C."/>
        </authorList>
    </citation>
    <scope>NUCLEOTIDE SEQUENCE [LARGE SCALE GENOMIC DNA]</scope>
    <source>
        <strain evidence="2">EP-1</strain>
        <tissue evidence="2">Whole</tissue>
    </source>
</reference>
<sequence>MVWEPKTCCCCLTPRVGTLVLGWLTVVSAVLSMLSLIQMVTDHSNIIAKCEAALKRPSPGTCAAILNGITGFIAVMDVISLTIGGLLLWGIYKVRPKLMLPYLIVNGFLTALVGLLAFIGIIMLFVYGQWILALVMVVAVGLALLLSVFLLLVVRVCYLEVKQQNLALGGDPSIGYMESKAVNLGRM</sequence>
<dbReference type="AlphaFoldDB" id="A0AAN8XLB1"/>
<feature type="transmembrane region" description="Helical" evidence="1">
    <location>
        <begin position="16"/>
        <end position="37"/>
    </location>
</feature>
<keyword evidence="1" id="KW-1133">Transmembrane helix</keyword>
<feature type="transmembrane region" description="Helical" evidence="1">
    <location>
        <begin position="103"/>
        <end position="125"/>
    </location>
</feature>
<organism evidence="2 3">
    <name type="scientific">Halocaridina rubra</name>
    <name type="common">Hawaiian red shrimp</name>
    <dbReference type="NCBI Taxonomy" id="373956"/>
    <lineage>
        <taxon>Eukaryota</taxon>
        <taxon>Metazoa</taxon>
        <taxon>Ecdysozoa</taxon>
        <taxon>Arthropoda</taxon>
        <taxon>Crustacea</taxon>
        <taxon>Multicrustacea</taxon>
        <taxon>Malacostraca</taxon>
        <taxon>Eumalacostraca</taxon>
        <taxon>Eucarida</taxon>
        <taxon>Decapoda</taxon>
        <taxon>Pleocyemata</taxon>
        <taxon>Caridea</taxon>
        <taxon>Atyoidea</taxon>
        <taxon>Atyidae</taxon>
        <taxon>Halocaridina</taxon>
    </lineage>
</organism>
<keyword evidence="1" id="KW-0472">Membrane</keyword>
<evidence type="ECO:0000313" key="2">
    <source>
        <dbReference type="EMBL" id="KAK7084881.1"/>
    </source>
</evidence>
<keyword evidence="3" id="KW-1185">Reference proteome</keyword>
<accession>A0AAN8XLB1</accession>
<dbReference type="Proteomes" id="UP001381693">
    <property type="component" value="Unassembled WGS sequence"/>
</dbReference>
<gene>
    <name evidence="2" type="ORF">SK128_000023</name>
</gene>
<comment type="caution">
    <text evidence="2">The sequence shown here is derived from an EMBL/GenBank/DDBJ whole genome shotgun (WGS) entry which is preliminary data.</text>
</comment>
<protein>
    <submittedName>
        <fullName evidence="2">Uncharacterized protein</fullName>
    </submittedName>
</protein>
<name>A0AAN8XLB1_HALRR</name>
<proteinExistence type="predicted"/>
<feature type="transmembrane region" description="Helical" evidence="1">
    <location>
        <begin position="64"/>
        <end position="91"/>
    </location>
</feature>
<keyword evidence="1" id="KW-0812">Transmembrane</keyword>
<evidence type="ECO:0000256" key="1">
    <source>
        <dbReference type="SAM" id="Phobius"/>
    </source>
</evidence>
<evidence type="ECO:0000313" key="3">
    <source>
        <dbReference type="Proteomes" id="UP001381693"/>
    </source>
</evidence>